<evidence type="ECO:0000313" key="3">
    <source>
        <dbReference type="Proteomes" id="UP001189429"/>
    </source>
</evidence>
<sequence>MKANQSRLNELTDEYAVILYMFIHAYPSKDRVQNQDRYIERAKKRVQDAVASEDAAKTALATAAATRAALQEDLDKAQAIHAAFKVMQEQEEAEADAKAQEAAAAAAQEASSAPPWRRQPSQPSPFTEADHGRPMAMVTPPSPFVTAMGTSAAQMPLTPQQAPQQTPQAMPQVIAQLQAGQSTMATQLSQLEMGADGLPEMTLQELNAMREATGLKVGASHLKSHPLLPGQTPLPWPVQATRASRRGAPEAHPDEPAEKSQTLPHAGKDGVDIEVPPGDAAAAAAAGQQLFHNPNGAQQS</sequence>
<proteinExistence type="predicted"/>
<evidence type="ECO:0000313" key="2">
    <source>
        <dbReference type="EMBL" id="CAK0792567.1"/>
    </source>
</evidence>
<feature type="compositionally biased region" description="Polar residues" evidence="1">
    <location>
        <begin position="290"/>
        <end position="300"/>
    </location>
</feature>
<reference evidence="2" key="1">
    <citation type="submission" date="2023-10" db="EMBL/GenBank/DDBJ databases">
        <authorList>
            <person name="Chen Y."/>
            <person name="Shah S."/>
            <person name="Dougan E. K."/>
            <person name="Thang M."/>
            <person name="Chan C."/>
        </authorList>
    </citation>
    <scope>NUCLEOTIDE SEQUENCE [LARGE SCALE GENOMIC DNA]</scope>
</reference>
<feature type="region of interest" description="Disordered" evidence="1">
    <location>
        <begin position="222"/>
        <end position="300"/>
    </location>
</feature>
<dbReference type="Proteomes" id="UP001189429">
    <property type="component" value="Unassembled WGS sequence"/>
</dbReference>
<evidence type="ECO:0000256" key="1">
    <source>
        <dbReference type="SAM" id="MobiDB-lite"/>
    </source>
</evidence>
<feature type="compositionally biased region" description="Low complexity" evidence="1">
    <location>
        <begin position="100"/>
        <end position="125"/>
    </location>
</feature>
<name>A0ABN9PMH1_9DINO</name>
<dbReference type="EMBL" id="CAUYUJ010000786">
    <property type="protein sequence ID" value="CAK0792567.1"/>
    <property type="molecule type" value="Genomic_DNA"/>
</dbReference>
<feature type="region of interest" description="Disordered" evidence="1">
    <location>
        <begin position="91"/>
        <end position="147"/>
    </location>
</feature>
<accession>A0ABN9PMH1</accession>
<protein>
    <submittedName>
        <fullName evidence="2">Uncharacterized protein</fullName>
    </submittedName>
</protein>
<gene>
    <name evidence="2" type="ORF">PCOR1329_LOCUS3107</name>
</gene>
<feature type="compositionally biased region" description="Basic and acidic residues" evidence="1">
    <location>
        <begin position="247"/>
        <end position="258"/>
    </location>
</feature>
<organism evidence="2 3">
    <name type="scientific">Prorocentrum cordatum</name>
    <dbReference type="NCBI Taxonomy" id="2364126"/>
    <lineage>
        <taxon>Eukaryota</taxon>
        <taxon>Sar</taxon>
        <taxon>Alveolata</taxon>
        <taxon>Dinophyceae</taxon>
        <taxon>Prorocentrales</taxon>
        <taxon>Prorocentraceae</taxon>
        <taxon>Prorocentrum</taxon>
    </lineage>
</organism>
<comment type="caution">
    <text evidence="2">The sequence shown here is derived from an EMBL/GenBank/DDBJ whole genome shotgun (WGS) entry which is preliminary data.</text>
</comment>
<keyword evidence="3" id="KW-1185">Reference proteome</keyword>